<keyword evidence="2" id="KW-1185">Reference proteome</keyword>
<dbReference type="PROSITE" id="PS51257">
    <property type="entry name" value="PROKAR_LIPOPROTEIN"/>
    <property type="match status" value="1"/>
</dbReference>
<evidence type="ECO:0000313" key="1">
    <source>
        <dbReference type="EMBL" id="MFC0262446.1"/>
    </source>
</evidence>
<reference evidence="1 2" key="1">
    <citation type="submission" date="2024-09" db="EMBL/GenBank/DDBJ databases">
        <authorList>
            <person name="Sun Q."/>
            <person name="Mori K."/>
        </authorList>
    </citation>
    <scope>NUCLEOTIDE SEQUENCE [LARGE SCALE GENOMIC DNA]</scope>
    <source>
        <strain evidence="1 2">CCM 7650</strain>
    </source>
</reference>
<organism evidence="1 2">
    <name type="scientific">Fontibacter flavus</name>
    <dbReference type="NCBI Taxonomy" id="654838"/>
    <lineage>
        <taxon>Bacteria</taxon>
        <taxon>Pseudomonadati</taxon>
        <taxon>Bacteroidota</taxon>
        <taxon>Cytophagia</taxon>
        <taxon>Cytophagales</taxon>
        <taxon>Cyclobacteriaceae</taxon>
        <taxon>Fontibacter</taxon>
    </lineage>
</organism>
<dbReference type="EMBL" id="JBHLWI010000016">
    <property type="protein sequence ID" value="MFC0262446.1"/>
    <property type="molecule type" value="Genomic_DNA"/>
</dbReference>
<dbReference type="Proteomes" id="UP001589797">
    <property type="component" value="Unassembled WGS sequence"/>
</dbReference>
<dbReference type="Gene3D" id="2.120.10.80">
    <property type="entry name" value="Kelch-type beta propeller"/>
    <property type="match status" value="1"/>
</dbReference>
<dbReference type="SUPFAM" id="SSF117281">
    <property type="entry name" value="Kelch motif"/>
    <property type="match status" value="1"/>
</dbReference>
<comment type="caution">
    <text evidence="1">The sequence shown here is derived from an EMBL/GenBank/DDBJ whole genome shotgun (WGS) entry which is preliminary data.</text>
</comment>
<name>A0ABV6FRF8_9BACT</name>
<proteinExistence type="predicted"/>
<sequence>MLKKFIQLFFISTLLLGCREEEIISERNYPFIKSLQIHSIDNTGASFDFEIIKSGSANISSYGVEFREVQANFNFGDAENYKIVQQGAPTGNLVSFRITHDLVNGVEYLVLPFVRSGDRVVYGDALTFTSKGGLKPEITGVSTNLIFGDMEFTIMGNYFSSRKEGNIVEIPGLEQFFRLEVLSSTNQEIRVKMTRRYFVVAAFGQKYSLKLTVAGQSTFVVDHFTMTFPVIGHIDPLRAHVGKLIQIGINDEFGQFDGKAYFNYNGFPSAQMILSGGGFGQYMAKIPNIQPGSYEVSILGDGSYLNTYPEKFEVLNSWKVYQKDISLTQLESYTKMQAGDRVLFLGDGGWIDIYAYDFLSNSLQKLKEFPGISTGRFGAVRTVGEERYFYYGLGYRYGSNKIELLKDFRRLDLVNNVWEELPDFPMEKTEIVNAFEFQGNIVVIPANYGSFFVFDVNTKTWRQSAQSVPLEMRHAVSLFVYGNEVYFLLNNNGINIYRYRVGELPVLYRSFQPEFTWDRFRQPQLLILNDIMYVVFGTSDIYKLYMLSDEIVQVQSVFESINSDVLPLITSQRLMLAFPRHPAAYGDKNIIYQLDLEEE</sequence>
<evidence type="ECO:0000313" key="2">
    <source>
        <dbReference type="Proteomes" id="UP001589797"/>
    </source>
</evidence>
<accession>A0ABV6FRF8</accession>
<dbReference type="RefSeq" id="WP_382386891.1">
    <property type="nucleotide sequence ID" value="NZ_JBHLWI010000016.1"/>
</dbReference>
<protein>
    <recommendedName>
        <fullName evidence="3">Kelch motif-containing protein</fullName>
    </recommendedName>
</protein>
<gene>
    <name evidence="1" type="ORF">ACFFIP_07095</name>
</gene>
<evidence type="ECO:0008006" key="3">
    <source>
        <dbReference type="Google" id="ProtNLM"/>
    </source>
</evidence>
<dbReference type="InterPro" id="IPR015915">
    <property type="entry name" value="Kelch-typ_b-propeller"/>
</dbReference>